<evidence type="ECO:0000313" key="2">
    <source>
        <dbReference type="EMBL" id="SDJ79562.1"/>
    </source>
</evidence>
<proteinExistence type="predicted"/>
<dbReference type="RefSeq" id="WP_093608298.1">
    <property type="nucleotide sequence ID" value="NZ_FNFF01000002.1"/>
</dbReference>
<dbReference type="OrthoDB" id="4350224at2"/>
<protein>
    <recommendedName>
        <fullName evidence="4">Lipoprotein</fullName>
    </recommendedName>
</protein>
<dbReference type="Proteomes" id="UP000199155">
    <property type="component" value="Unassembled WGS sequence"/>
</dbReference>
<evidence type="ECO:0000313" key="3">
    <source>
        <dbReference type="Proteomes" id="UP000199155"/>
    </source>
</evidence>
<keyword evidence="3" id="KW-1185">Reference proteome</keyword>
<dbReference type="AlphaFoldDB" id="A0A1G8WMH5"/>
<reference evidence="2 3" key="1">
    <citation type="submission" date="2016-10" db="EMBL/GenBank/DDBJ databases">
        <authorList>
            <person name="de Groot N.N."/>
        </authorList>
    </citation>
    <scope>NUCLEOTIDE SEQUENCE [LARGE SCALE GENOMIC DNA]</scope>
    <source>
        <strain evidence="2 3">CGMCC 4.5727</strain>
    </source>
</reference>
<gene>
    <name evidence="2" type="ORF">SAMN05421806_102561</name>
</gene>
<accession>A0A1G8WMH5</accession>
<organism evidence="2 3">
    <name type="scientific">Streptomyces indicus</name>
    <dbReference type="NCBI Taxonomy" id="417292"/>
    <lineage>
        <taxon>Bacteria</taxon>
        <taxon>Bacillati</taxon>
        <taxon>Actinomycetota</taxon>
        <taxon>Actinomycetes</taxon>
        <taxon>Kitasatosporales</taxon>
        <taxon>Streptomycetaceae</taxon>
        <taxon>Streptomyces</taxon>
    </lineage>
</organism>
<evidence type="ECO:0008006" key="4">
    <source>
        <dbReference type="Google" id="ProtNLM"/>
    </source>
</evidence>
<feature type="signal peptide" evidence="1">
    <location>
        <begin position="1"/>
        <end position="30"/>
    </location>
</feature>
<dbReference type="Gene3D" id="2.50.20.20">
    <property type="match status" value="1"/>
</dbReference>
<evidence type="ECO:0000256" key="1">
    <source>
        <dbReference type="SAM" id="SignalP"/>
    </source>
</evidence>
<name>A0A1G8WMH5_9ACTN</name>
<sequence length="249" mass="26275">MRSPRTVNVLGATVTAAALAVGGLAGTAAAADDNGVANLEAEQILRRSAAAFKTAESVHLEIDDEAARSGARETELSVDRQGNCTGEMKLPDDGGSFEFLVLADRTAWIKPDDKMVENLLAEPNSTGSADPSASADAKDIEGKYIKRNLNRAPELEGLKTLCNLDTLQSLSGGRLTDPVKGEESEVDDTKVIAVKGRAHGQEHTLYVAAEGQPYPLKSESADGKLTVELSEFNELVTVTPPEADEVATL</sequence>
<feature type="chain" id="PRO_5011518127" description="Lipoprotein" evidence="1">
    <location>
        <begin position="31"/>
        <end position="249"/>
    </location>
</feature>
<dbReference type="EMBL" id="FNFF01000002">
    <property type="protein sequence ID" value="SDJ79562.1"/>
    <property type="molecule type" value="Genomic_DNA"/>
</dbReference>
<keyword evidence="1" id="KW-0732">Signal</keyword>